<evidence type="ECO:0000256" key="4">
    <source>
        <dbReference type="ARBA" id="ARBA00012180"/>
    </source>
</evidence>
<dbReference type="Pfam" id="PF00075">
    <property type="entry name" value="RNase_H"/>
    <property type="match status" value="1"/>
</dbReference>
<evidence type="ECO:0000256" key="6">
    <source>
        <dbReference type="ARBA" id="ARBA00022723"/>
    </source>
</evidence>
<feature type="region of interest" description="Disordered" evidence="10">
    <location>
        <begin position="442"/>
        <end position="492"/>
    </location>
</feature>
<dbReference type="InterPro" id="IPR011320">
    <property type="entry name" value="RNase_H1_N"/>
</dbReference>
<dbReference type="Pfam" id="PF01693">
    <property type="entry name" value="Cauli_VI"/>
    <property type="match status" value="2"/>
</dbReference>
<evidence type="ECO:0000313" key="12">
    <source>
        <dbReference type="EMBL" id="KAJ3171920.1"/>
    </source>
</evidence>
<keyword evidence="6" id="KW-0479">Metal-binding</keyword>
<proteinExistence type="inferred from homology"/>
<evidence type="ECO:0000256" key="9">
    <source>
        <dbReference type="ARBA" id="ARBA00022842"/>
    </source>
</evidence>
<dbReference type="InterPro" id="IPR050092">
    <property type="entry name" value="RNase_H"/>
</dbReference>
<dbReference type="CDD" id="cd09280">
    <property type="entry name" value="RNase_HI_eukaryote_like"/>
    <property type="match status" value="1"/>
</dbReference>
<evidence type="ECO:0000256" key="5">
    <source>
        <dbReference type="ARBA" id="ARBA00022722"/>
    </source>
</evidence>
<accession>A0AAD5TIN3</accession>
<protein>
    <recommendedName>
        <fullName evidence="4">ribonuclease H</fullName>
        <ecNumber evidence="4">3.1.26.4</ecNumber>
    </recommendedName>
</protein>
<organism evidence="12 13">
    <name type="scientific">Geranomyces variabilis</name>
    <dbReference type="NCBI Taxonomy" id="109894"/>
    <lineage>
        <taxon>Eukaryota</taxon>
        <taxon>Fungi</taxon>
        <taxon>Fungi incertae sedis</taxon>
        <taxon>Chytridiomycota</taxon>
        <taxon>Chytridiomycota incertae sedis</taxon>
        <taxon>Chytridiomycetes</taxon>
        <taxon>Spizellomycetales</taxon>
        <taxon>Powellomycetaceae</taxon>
        <taxon>Geranomyces</taxon>
    </lineage>
</organism>
<keyword evidence="7" id="KW-0255">Endonuclease</keyword>
<dbReference type="PANTHER" id="PTHR10642:SF26">
    <property type="entry name" value="RIBONUCLEASE H1"/>
    <property type="match status" value="1"/>
</dbReference>
<evidence type="ECO:0000259" key="11">
    <source>
        <dbReference type="PROSITE" id="PS50879"/>
    </source>
</evidence>
<gene>
    <name evidence="12" type="primary">RNH1_2</name>
    <name evidence="12" type="ORF">HDU87_008170</name>
</gene>
<evidence type="ECO:0000256" key="7">
    <source>
        <dbReference type="ARBA" id="ARBA00022759"/>
    </source>
</evidence>
<feature type="domain" description="RNase H type-1" evidence="11">
    <location>
        <begin position="290"/>
        <end position="445"/>
    </location>
</feature>
<keyword evidence="5" id="KW-0540">Nuclease</keyword>
<comment type="caution">
    <text evidence="12">The sequence shown here is derived from an EMBL/GenBank/DDBJ whole genome shotgun (WGS) entry which is preliminary data.</text>
</comment>
<comment type="cofactor">
    <cofactor evidence="2">
        <name>Mg(2+)</name>
        <dbReference type="ChEBI" id="CHEBI:18420"/>
    </cofactor>
</comment>
<reference evidence="12" key="1">
    <citation type="submission" date="2020-05" db="EMBL/GenBank/DDBJ databases">
        <title>Phylogenomic resolution of chytrid fungi.</title>
        <authorList>
            <person name="Stajich J.E."/>
            <person name="Amses K."/>
            <person name="Simmons R."/>
            <person name="Seto K."/>
            <person name="Myers J."/>
            <person name="Bonds A."/>
            <person name="Quandt C.A."/>
            <person name="Barry K."/>
            <person name="Liu P."/>
            <person name="Grigoriev I."/>
            <person name="Longcore J.E."/>
            <person name="James T.Y."/>
        </authorList>
    </citation>
    <scope>NUCLEOTIDE SEQUENCE</scope>
    <source>
        <strain evidence="12">JEL0379</strain>
    </source>
</reference>
<evidence type="ECO:0000256" key="2">
    <source>
        <dbReference type="ARBA" id="ARBA00001946"/>
    </source>
</evidence>
<evidence type="ECO:0000256" key="3">
    <source>
        <dbReference type="ARBA" id="ARBA00005300"/>
    </source>
</evidence>
<dbReference type="GO" id="GO:0003676">
    <property type="term" value="F:nucleic acid binding"/>
    <property type="evidence" value="ECO:0007669"/>
    <property type="project" value="InterPro"/>
</dbReference>
<dbReference type="GO" id="GO:0046872">
    <property type="term" value="F:metal ion binding"/>
    <property type="evidence" value="ECO:0007669"/>
    <property type="project" value="UniProtKB-KW"/>
</dbReference>
<dbReference type="InterPro" id="IPR036397">
    <property type="entry name" value="RNaseH_sf"/>
</dbReference>
<dbReference type="Proteomes" id="UP001212152">
    <property type="component" value="Unassembled WGS sequence"/>
</dbReference>
<feature type="region of interest" description="Disordered" evidence="10">
    <location>
        <begin position="101"/>
        <end position="166"/>
    </location>
</feature>
<dbReference type="InterPro" id="IPR009027">
    <property type="entry name" value="Ribosomal_bL9/RNase_H1_N"/>
</dbReference>
<dbReference type="GO" id="GO:0004523">
    <property type="term" value="F:RNA-DNA hybrid ribonuclease activity"/>
    <property type="evidence" value="ECO:0007669"/>
    <property type="project" value="UniProtKB-EC"/>
</dbReference>
<dbReference type="Gene3D" id="3.40.970.10">
    <property type="entry name" value="Ribonuclease H1, N-terminal domain"/>
    <property type="match status" value="2"/>
</dbReference>
<dbReference type="PROSITE" id="PS50879">
    <property type="entry name" value="RNASE_H_1"/>
    <property type="match status" value="1"/>
</dbReference>
<dbReference type="EMBL" id="JADGJQ010000081">
    <property type="protein sequence ID" value="KAJ3171920.1"/>
    <property type="molecule type" value="Genomic_DNA"/>
</dbReference>
<dbReference type="FunFam" id="3.40.970.10:FF:000001">
    <property type="entry name" value="Ribonuclease H1"/>
    <property type="match status" value="1"/>
</dbReference>
<name>A0AAD5TIN3_9FUNG</name>
<feature type="compositionally biased region" description="Pro residues" evidence="10">
    <location>
        <begin position="113"/>
        <end position="123"/>
    </location>
</feature>
<dbReference type="SUPFAM" id="SSF53098">
    <property type="entry name" value="Ribonuclease H-like"/>
    <property type="match status" value="1"/>
</dbReference>
<dbReference type="AlphaFoldDB" id="A0AAD5TIN3"/>
<dbReference type="Gene3D" id="3.30.420.10">
    <property type="entry name" value="Ribonuclease H-like superfamily/Ribonuclease H"/>
    <property type="match status" value="1"/>
</dbReference>
<dbReference type="InterPro" id="IPR012337">
    <property type="entry name" value="RNaseH-like_sf"/>
</dbReference>
<comment type="similarity">
    <text evidence="3">Belongs to the RNase H family.</text>
</comment>
<evidence type="ECO:0000313" key="13">
    <source>
        <dbReference type="Proteomes" id="UP001212152"/>
    </source>
</evidence>
<dbReference type="EC" id="3.1.26.4" evidence="4"/>
<dbReference type="InterPro" id="IPR037056">
    <property type="entry name" value="RNase_H1_N_sf"/>
</dbReference>
<feature type="compositionally biased region" description="Low complexity" evidence="10">
    <location>
        <begin position="50"/>
        <end position="82"/>
    </location>
</feature>
<dbReference type="GO" id="GO:0043137">
    <property type="term" value="P:DNA replication, removal of RNA primer"/>
    <property type="evidence" value="ECO:0007669"/>
    <property type="project" value="TreeGrafter"/>
</dbReference>
<dbReference type="SUPFAM" id="SSF55658">
    <property type="entry name" value="L9 N-domain-like"/>
    <property type="match status" value="2"/>
</dbReference>
<evidence type="ECO:0000256" key="8">
    <source>
        <dbReference type="ARBA" id="ARBA00022801"/>
    </source>
</evidence>
<dbReference type="InterPro" id="IPR002156">
    <property type="entry name" value="RNaseH_domain"/>
</dbReference>
<feature type="compositionally biased region" description="Low complexity" evidence="10">
    <location>
        <begin position="135"/>
        <end position="145"/>
    </location>
</feature>
<sequence length="492" mass="52966">MPFYAVVRGRQPGIYESWPETKAQVDGFRGSMQKKFPTKGDAQAFMDQHSPGWRSSGAGRAAPGSDGSAGAAGTPTTKPSGAADDMALVSREELRKLEQLAATARAKRSARSPSPPSPPPPPRGDTLDDDRGRGRATSHTAAASSNKRRRSASPVRTASPAVQIPGGGYLVNGEFNDWAPLPEERDDVEDGAFDEGLMDDAELMAFMASYGGETAATNTSSAAADQRKFYVVLRGRVPGIYDTFNEAQAQVTGQYTLQPKSFTTREAAEAYLAAYNARNSPSSSDPDPLHPSTLVAFTDGSALGNGKQGCRAGWAVVFPHNESWNWAEKMMAGRLTNNAAEYLAAHAAIKRANDEDPARAKPLYIFSDSMLLINTMQMWVEAWRKNNWKKRDGTPVMNAPLLQSILAAKGSRRVLWRHVKAHSGRKDWRSVWNDKADRMAKGAALGLPGPTGPSPLKMQRRIAKSASRGPAGRGRTGSGRGNGRPSRGARSK</sequence>
<feature type="region of interest" description="Disordered" evidence="10">
    <location>
        <begin position="38"/>
        <end position="82"/>
    </location>
</feature>
<evidence type="ECO:0000256" key="1">
    <source>
        <dbReference type="ARBA" id="ARBA00000077"/>
    </source>
</evidence>
<dbReference type="PANTHER" id="PTHR10642">
    <property type="entry name" value="RIBONUCLEASE H1"/>
    <property type="match status" value="1"/>
</dbReference>
<keyword evidence="9" id="KW-0460">Magnesium</keyword>
<keyword evidence="8" id="KW-0378">Hydrolase</keyword>
<feature type="compositionally biased region" description="Gly residues" evidence="10">
    <location>
        <begin position="471"/>
        <end position="482"/>
    </location>
</feature>
<evidence type="ECO:0000256" key="10">
    <source>
        <dbReference type="SAM" id="MobiDB-lite"/>
    </source>
</evidence>
<comment type="catalytic activity">
    <reaction evidence="1">
        <text>Endonucleolytic cleavage to 5'-phosphomonoester.</text>
        <dbReference type="EC" id="3.1.26.4"/>
    </reaction>
</comment>
<keyword evidence="13" id="KW-1185">Reference proteome</keyword>